<dbReference type="Pfam" id="PF04043">
    <property type="entry name" value="PMEI"/>
    <property type="match status" value="3"/>
</dbReference>
<evidence type="ECO:0000256" key="5">
    <source>
        <dbReference type="ARBA" id="ARBA00013229"/>
    </source>
</evidence>
<feature type="domain" description="Pectinesterase inhibitor" evidence="14">
    <location>
        <begin position="653"/>
        <end position="808"/>
    </location>
</feature>
<evidence type="ECO:0000256" key="6">
    <source>
        <dbReference type="ARBA" id="ARBA00022512"/>
    </source>
</evidence>
<dbReference type="FunFam" id="1.20.140.40:FF:000001">
    <property type="entry name" value="Pectinesterase"/>
    <property type="match status" value="1"/>
</dbReference>
<comment type="subcellular location">
    <subcellularLocation>
        <location evidence="1">Secreted</location>
        <location evidence="1">Cell wall</location>
    </subcellularLocation>
</comment>
<dbReference type="SUPFAM" id="SSF52047">
    <property type="entry name" value="RNI-like"/>
    <property type="match status" value="2"/>
</dbReference>
<evidence type="ECO:0000256" key="8">
    <source>
        <dbReference type="ARBA" id="ARBA00023085"/>
    </source>
</evidence>
<accession>A0A835JIF4</accession>
<evidence type="ECO:0000256" key="7">
    <source>
        <dbReference type="ARBA" id="ARBA00022801"/>
    </source>
</evidence>
<dbReference type="InterPro" id="IPR006501">
    <property type="entry name" value="Pectinesterase_inhib_dom"/>
</dbReference>
<evidence type="ECO:0000256" key="1">
    <source>
        <dbReference type="ARBA" id="ARBA00004191"/>
    </source>
</evidence>
<dbReference type="InterPro" id="IPR000070">
    <property type="entry name" value="Pectinesterase_cat"/>
</dbReference>
<comment type="similarity">
    <text evidence="3">In the N-terminal section; belongs to the PMEI family.</text>
</comment>
<sequence length="2513" mass="278920">MSTQSTPILSVLTEDLLIRVYEKLVQDSDRKIWRLICKEFHRVDSVARKNLRVLHVEFLLTLLKNYTNLHALDLSVCPCIEDGTITLLLHRVDHSMWARNLKVLNLSRANGLKFAGLEMLVGACKGLESVDVSYCCGFGDREAAAISGCGGLKELRMDKCLGVSDVGLAKIVVGCGRLERLSLKWCMEISYLGVEFLCKKCLELKFLDVSYLKVTSDWLRSIAALSKLEDLAMVGCPLVNDVGLQFLENGCPLLQKIDVSRCDCVSSSGLIALIRGHNGLLQIDAGYAISEFSGNFVECMQELKNLNAIIIDGARVSDTILQTISSNCKSLIEIGLSKCTGVTNMGIMQLVSGCVNLKTINLTCCRSITDAAISAIADSCRNLLCLKVESCNMITEKSLGHLGLHCALLEELDLTDCFGVNDRGLERLSRCSRLLCLKLGLCTNISDTGLFYIASNCSQLHELDLYRCMGIGDDGLAALSSGCKKLRKLNLSYCFEVTDKGMKSLGYLEELSDLELRALDKITGAGLAALVTRCKRLAYLDLKHCERVDDTGFWALAYYSRNLRQINLSYCSITDMALCMLMGNLTRLQDADLVHLTNVTVEGFDLALRACCVRIKKVKLVAALGSLLSSEVLGILHSRALSNAIPSEEQTINTQASIMQACSNIENLSSCLSNFQAELEKSGPPTAHSIIHAALRATLDEARRSIDMITKFNSLSVSYREQVAIEDCKELLDFSVSELAWSLMEMNKIRAGIKNVHYEGNLKAWLSAALSNPDTCLEGFEGTDRHLENFIRGSLKQVTQLIGNVLALYTQLHSLPFKPPRNDNATTTKSSSDEFPEWMTEGDQELLKGNSLGMHVDAIVALDGSGHYRTITEAINEAPSYSTRRYIIYVKKGVYRENIDMKRKRSYIMFVGDGIGKTVVTGNRNFMQGWTTFRTATVAVSGKGFIARDMTFRNTAGPLNHQAVALRVDSDQSAFYRCSMEGYQDTLYAHSLRQFYRECEIYGTIDYIFGNGAAVFQRCKIYTRVPLPLQKVTITAQGRKDPHQSTGFSIQDSYIFATQPTYLGRPWKQYSRTVFMNTYMSALVQPRGWLEWYGNFALSTLWYGEYRNRGPGALLSGRVKWPGYHIIRDASTAKFFTVAHFIDGMSWLPSTGITFTELSSTKQICPHFTNAASKVCQDTLSTHSQRQFHRECDIFGTIDYIFGNSAVVLQNCNIYSRFSMNGQLNTLFTAQGRADPDQNTGISVQNCTIKEEDDLASRHGATIDPTEFSNFGPGSDTANRARWPGYHVISEIDGANFTVSNFIVGDFWLPRTGVPYVGDLSIFNTPETICNYTRFPSFCKSSLPYNKPGTIRDYAKISLQQSFSHAQKFLGLVRQNSKPPSKMYRSTLLALEDCSYLAQQNIDSLSNIQETLNSSNDVLQTYQVDDLQTLLSATLTNIETCSDGLMLASDSSIKNALLPSISNGTMHYSVALALFTHGWPRGSKKGRFLTERNRVFSYWQGGGRKGLPLMMSSKDELIYERVSRRRLLQASNSTGNVTASQFVVVNPNGAGNFTTITDAVAAAPNNSIASNGYFVIYVVAGVYNEYVSIESNKKYLMMIGEGINQTVITGNRSVVDGWTTFNSATFIVKGQGFVAVNLTFQNTAGAIKHQAVAVRNGADLSTFYKCSFEGYQDTLYTHSLRQFYRECDIYGTIDYIFGNAAVVLQNCNIFSRLPMNGQFNTLTAQGRTDPNQNTGTSIQNCTIKASDDLASSNGTTKTYLGRPWKEYSRTVVMQSFIDSLIDPAGWAAWSGDFALSTLYYAEFINTGPGSNTTNRVTWPGYHLINETDAVSFTVSQFVAGDFWLPATGVPYLSGAIQNHAEAVRNGADLSTVCKCSFEVYQDTLIIRSYSSLRKLYNYCVPVRSWRFLVASNKSALSWWFTRKRRMAIIGVSSMLLVAMVVAVTVGVGLNNSSDENLNDSSHKSTGQVSASMKAVKAICQPTDYRKTCEENLQKAAGNTTDPKDLIKIAFKIAEKQIDEAAKKSKLLEELSKDPRTRGALQSCKELMNMSVGELKQSLDKVTDFDLSELETMVADVKTWLSASITYQETCLDGFENTTTDAGKKMKKGMKLAMELSANLLDIVSGLSSALPSLESFTHRRLLQDDLPVLGHGDQFPEWTDFGTRRLLAAPVSKIKADIVVAKDGSGDFSTIKEALTHVPIKSEKAFVLYIKEGVYQEYLEISKGMSNLVVIGDGRENTRITGNKNFIDGISTYHTATVAVLGDNFVAKNIGFENNAGAIKHQAVALRVSADYAIFYNCSMDGHQDTLYTHAKRQFYRDCSISGTIDFVFGDASVVFQNCKFLVRKPLENQQCIVTAQGRKMRRQPSAIVIQNSTITAHPDLFPERKIFKSYLGRPWKEYSRTIIMESFIDDLIQPDGWLPWLGTFGLKTCWYTEFNNYGPGSSKKLRVKWNGIKTINSQHAMDFTPGRFLKGDTWIKATGIPYTPFLFLRHGKEDGARLSAVSGKKFYPLAIP</sequence>
<evidence type="ECO:0000256" key="12">
    <source>
        <dbReference type="ARBA" id="ARBA00057335"/>
    </source>
</evidence>
<evidence type="ECO:0000313" key="15">
    <source>
        <dbReference type="EMBL" id="KAF9669886.1"/>
    </source>
</evidence>
<dbReference type="PROSITE" id="PS00503">
    <property type="entry name" value="PECTINESTERASE_2"/>
    <property type="match status" value="4"/>
</dbReference>
<dbReference type="PANTHER" id="PTHR31707">
    <property type="entry name" value="PECTINESTERASE"/>
    <property type="match status" value="1"/>
</dbReference>
<comment type="pathway">
    <text evidence="2">Glycan metabolism; pectin degradation; 2-dehydro-3-deoxy-D-gluconate from pectin: step 1/5.</text>
</comment>
<dbReference type="InterPro" id="IPR032675">
    <property type="entry name" value="LRR_dom_sf"/>
</dbReference>
<comment type="catalytic activity">
    <reaction evidence="11">
        <text>[(1-&gt;4)-alpha-D-galacturonosyl methyl ester](n) + n H2O = [(1-&gt;4)-alpha-D-galacturonosyl](n) + n methanol + n H(+)</text>
        <dbReference type="Rhea" id="RHEA:22380"/>
        <dbReference type="Rhea" id="RHEA-COMP:14570"/>
        <dbReference type="Rhea" id="RHEA-COMP:14573"/>
        <dbReference type="ChEBI" id="CHEBI:15377"/>
        <dbReference type="ChEBI" id="CHEBI:15378"/>
        <dbReference type="ChEBI" id="CHEBI:17790"/>
        <dbReference type="ChEBI" id="CHEBI:140522"/>
        <dbReference type="ChEBI" id="CHEBI:140523"/>
        <dbReference type="EC" id="3.1.1.11"/>
    </reaction>
</comment>
<evidence type="ECO:0000256" key="2">
    <source>
        <dbReference type="ARBA" id="ARBA00005184"/>
    </source>
</evidence>
<evidence type="ECO:0000256" key="10">
    <source>
        <dbReference type="ARBA" id="ARBA00023180"/>
    </source>
</evidence>
<dbReference type="Gene3D" id="3.80.10.10">
    <property type="entry name" value="Ribonuclease Inhibitor"/>
    <property type="match status" value="5"/>
</dbReference>
<keyword evidence="10" id="KW-0325">Glycoprotein</keyword>
<evidence type="ECO:0000256" key="4">
    <source>
        <dbReference type="ARBA" id="ARBA00007786"/>
    </source>
</evidence>
<keyword evidence="8" id="KW-0063">Aspartyl esterase</keyword>
<keyword evidence="9" id="KW-1015">Disulfide bond</keyword>
<dbReference type="OrthoDB" id="423607at2759"/>
<feature type="active site" evidence="13">
    <location>
        <position position="2326"/>
    </location>
</feature>
<dbReference type="Gene3D" id="1.20.140.40">
    <property type="entry name" value="Invertase/pectin methylesterase inhibitor family protein"/>
    <property type="match status" value="3"/>
</dbReference>
<dbReference type="CDD" id="cd15798">
    <property type="entry name" value="PMEI-like_3"/>
    <property type="match status" value="2"/>
</dbReference>
<dbReference type="InterPro" id="IPR012334">
    <property type="entry name" value="Pectin_lyas_fold"/>
</dbReference>
<comment type="similarity">
    <text evidence="4">In the C-terminal section; belongs to the pectinesterase family.</text>
</comment>
<proteinExistence type="inferred from homology"/>
<comment type="function">
    <text evidence="12">Acts in the modification of cell walls via demethylesterification of cell wall pectin.</text>
</comment>
<dbReference type="UniPathway" id="UPA00545">
    <property type="reaction ID" value="UER00823"/>
</dbReference>
<reference evidence="15 16" key="1">
    <citation type="submission" date="2020-10" db="EMBL/GenBank/DDBJ databases">
        <title>Plant Genome Project.</title>
        <authorList>
            <person name="Zhang R.-G."/>
        </authorList>
    </citation>
    <scope>NUCLEOTIDE SEQUENCE [LARGE SCALE GENOMIC DNA]</scope>
    <source>
        <strain evidence="15">FAFU-HL-1</strain>
        <tissue evidence="15">Leaf</tissue>
    </source>
</reference>
<dbReference type="InterPro" id="IPR011050">
    <property type="entry name" value="Pectin_lyase_fold/virulence"/>
</dbReference>
<evidence type="ECO:0000256" key="13">
    <source>
        <dbReference type="PROSITE-ProRule" id="PRU10040"/>
    </source>
</evidence>
<organism evidence="15 16">
    <name type="scientific">Salix dunnii</name>
    <dbReference type="NCBI Taxonomy" id="1413687"/>
    <lineage>
        <taxon>Eukaryota</taxon>
        <taxon>Viridiplantae</taxon>
        <taxon>Streptophyta</taxon>
        <taxon>Embryophyta</taxon>
        <taxon>Tracheophyta</taxon>
        <taxon>Spermatophyta</taxon>
        <taxon>Magnoliopsida</taxon>
        <taxon>eudicotyledons</taxon>
        <taxon>Gunneridae</taxon>
        <taxon>Pentapetalae</taxon>
        <taxon>rosids</taxon>
        <taxon>fabids</taxon>
        <taxon>Malpighiales</taxon>
        <taxon>Salicaceae</taxon>
        <taxon>Saliceae</taxon>
        <taxon>Salix</taxon>
    </lineage>
</organism>
<dbReference type="SUPFAM" id="SSF101148">
    <property type="entry name" value="Plant invertase/pectin methylesterase inhibitor"/>
    <property type="match status" value="3"/>
</dbReference>
<dbReference type="SUPFAM" id="SSF51126">
    <property type="entry name" value="Pectin lyase-like"/>
    <property type="match status" value="4"/>
</dbReference>
<evidence type="ECO:0000256" key="11">
    <source>
        <dbReference type="ARBA" id="ARBA00047928"/>
    </source>
</evidence>
<dbReference type="Proteomes" id="UP000657918">
    <property type="component" value="Unassembled WGS sequence"/>
</dbReference>
<feature type="active site" evidence="13">
    <location>
        <position position="1694"/>
    </location>
</feature>
<dbReference type="Pfam" id="PF01095">
    <property type="entry name" value="Pectinesterase"/>
    <property type="match status" value="5"/>
</dbReference>
<dbReference type="PROSITE" id="PS00800">
    <property type="entry name" value="PECTINESTERASE_1"/>
    <property type="match status" value="2"/>
</dbReference>
<dbReference type="NCBIfam" id="TIGR01614">
    <property type="entry name" value="PME_inhib"/>
    <property type="match status" value="2"/>
</dbReference>
<dbReference type="EC" id="3.1.1.11" evidence="5"/>
<feature type="active site" evidence="13">
    <location>
        <position position="1199"/>
    </location>
</feature>
<evidence type="ECO:0000259" key="14">
    <source>
        <dbReference type="SMART" id="SM00856"/>
    </source>
</evidence>
<dbReference type="SMART" id="SM00856">
    <property type="entry name" value="PMEI"/>
    <property type="match status" value="3"/>
</dbReference>
<dbReference type="InterPro" id="IPR035513">
    <property type="entry name" value="Invertase/methylesterase_inhib"/>
</dbReference>
<feature type="active site" evidence="13">
    <location>
        <position position="1006"/>
    </location>
</feature>
<dbReference type="InterPro" id="IPR057207">
    <property type="entry name" value="FBXL15_LRR"/>
</dbReference>
<feature type="domain" description="Pectinesterase inhibitor" evidence="14">
    <location>
        <begin position="1970"/>
        <end position="2122"/>
    </location>
</feature>
<dbReference type="FunFam" id="2.160.20.10:FF:000001">
    <property type="entry name" value="Pectinesterase"/>
    <property type="match status" value="3"/>
</dbReference>
<evidence type="ECO:0000256" key="9">
    <source>
        <dbReference type="ARBA" id="ARBA00023157"/>
    </source>
</evidence>
<protein>
    <recommendedName>
        <fullName evidence="5">pectinesterase</fullName>
        <ecNumber evidence="5">3.1.1.11</ecNumber>
    </recommendedName>
</protein>
<dbReference type="GO" id="GO:0042545">
    <property type="term" value="P:cell wall modification"/>
    <property type="evidence" value="ECO:0007669"/>
    <property type="project" value="InterPro"/>
</dbReference>
<dbReference type="Pfam" id="PF25372">
    <property type="entry name" value="DUF7885"/>
    <property type="match status" value="1"/>
</dbReference>
<dbReference type="EMBL" id="JADGMS010000013">
    <property type="protein sequence ID" value="KAF9669886.1"/>
    <property type="molecule type" value="Genomic_DNA"/>
</dbReference>
<gene>
    <name evidence="15" type="ORF">SADUNF_Sadunf13G0011200</name>
</gene>
<dbReference type="InterPro" id="IPR018040">
    <property type="entry name" value="Pectinesterase_Tyr_AS"/>
</dbReference>
<dbReference type="InterPro" id="IPR033131">
    <property type="entry name" value="Pectinesterase_Asp_AS"/>
</dbReference>
<dbReference type="GO" id="GO:0045490">
    <property type="term" value="P:pectin catabolic process"/>
    <property type="evidence" value="ECO:0007669"/>
    <property type="project" value="UniProtKB-UniPathway"/>
</dbReference>
<evidence type="ECO:0000313" key="16">
    <source>
        <dbReference type="Proteomes" id="UP000657918"/>
    </source>
</evidence>
<keyword evidence="6" id="KW-0134">Cell wall</keyword>
<dbReference type="SMART" id="SM00367">
    <property type="entry name" value="LRR_CC"/>
    <property type="match status" value="14"/>
</dbReference>
<dbReference type="FunFam" id="3.80.10.10:FF:000276">
    <property type="entry name" value="F-box/LRR-repeat protein 3"/>
    <property type="match status" value="1"/>
</dbReference>
<dbReference type="CDD" id="cd15799">
    <property type="entry name" value="PMEI-like_4"/>
    <property type="match status" value="1"/>
</dbReference>
<keyword evidence="16" id="KW-1185">Reference proteome</keyword>
<comment type="caution">
    <text evidence="15">The sequence shown here is derived from an EMBL/GenBank/DDBJ whole genome shotgun (WGS) entry which is preliminary data.</text>
</comment>
<keyword evidence="7" id="KW-0378">Hydrolase</keyword>
<dbReference type="InterPro" id="IPR006553">
    <property type="entry name" value="Leu-rich_rpt_Cys-con_subtyp"/>
</dbReference>
<evidence type="ECO:0000256" key="3">
    <source>
        <dbReference type="ARBA" id="ARBA00006027"/>
    </source>
</evidence>
<name>A0A835JIF4_9ROSI</name>
<keyword evidence="6" id="KW-0964">Secreted</keyword>
<dbReference type="GO" id="GO:0030599">
    <property type="term" value="F:pectinesterase activity"/>
    <property type="evidence" value="ECO:0007669"/>
    <property type="project" value="UniProtKB-EC"/>
</dbReference>
<dbReference type="Gene3D" id="2.160.20.10">
    <property type="entry name" value="Single-stranded right-handed beta-helix, Pectin lyase-like"/>
    <property type="match status" value="4"/>
</dbReference>
<dbReference type="GO" id="GO:0004857">
    <property type="term" value="F:enzyme inhibitor activity"/>
    <property type="evidence" value="ECO:0007669"/>
    <property type="project" value="InterPro"/>
</dbReference>
<feature type="domain" description="Pectinesterase inhibitor" evidence="14">
    <location>
        <begin position="1321"/>
        <end position="1474"/>
    </location>
</feature>